<evidence type="ECO:0000256" key="6">
    <source>
        <dbReference type="SAM" id="MobiDB-lite"/>
    </source>
</evidence>
<evidence type="ECO:0000259" key="8">
    <source>
        <dbReference type="Pfam" id="PF13861"/>
    </source>
</evidence>
<dbReference type="EMBL" id="JAKIKT010000006">
    <property type="protein sequence ID" value="MCL2915048.1"/>
    <property type="molecule type" value="Genomic_DNA"/>
</dbReference>
<protein>
    <recommendedName>
        <fullName evidence="2 5">Basal-body rod modification protein FlgD</fullName>
    </recommendedName>
</protein>
<evidence type="ECO:0000313" key="10">
    <source>
        <dbReference type="Proteomes" id="UP001202831"/>
    </source>
</evidence>
<comment type="caution">
    <text evidence="9">The sequence shown here is derived from an EMBL/GenBank/DDBJ whole genome shotgun (WGS) entry which is preliminary data.</text>
</comment>
<dbReference type="Proteomes" id="UP001202831">
    <property type="component" value="Unassembled WGS sequence"/>
</dbReference>
<keyword evidence="9" id="KW-0969">Cilium</keyword>
<feature type="region of interest" description="Disordered" evidence="6">
    <location>
        <begin position="1"/>
        <end position="24"/>
    </location>
</feature>
<proteinExistence type="inferred from homology"/>
<keyword evidence="9" id="KW-0966">Cell projection</keyword>
<organism evidence="9 10">
    <name type="scientific">Shewanella corallii</name>
    <dbReference type="NCBI Taxonomy" id="560080"/>
    <lineage>
        <taxon>Bacteria</taxon>
        <taxon>Pseudomonadati</taxon>
        <taxon>Pseudomonadota</taxon>
        <taxon>Gammaproteobacteria</taxon>
        <taxon>Alteromonadales</taxon>
        <taxon>Shewanellaceae</taxon>
        <taxon>Shewanella</taxon>
    </lineage>
</organism>
<evidence type="ECO:0000259" key="7">
    <source>
        <dbReference type="Pfam" id="PF13860"/>
    </source>
</evidence>
<evidence type="ECO:0000256" key="3">
    <source>
        <dbReference type="ARBA" id="ARBA00022795"/>
    </source>
</evidence>
<evidence type="ECO:0000256" key="2">
    <source>
        <dbReference type="ARBA" id="ARBA00016013"/>
    </source>
</evidence>
<comment type="function">
    <text evidence="4 5">Required for flagellar hook formation. May act as a scaffolding protein.</text>
</comment>
<dbReference type="Pfam" id="PF13861">
    <property type="entry name" value="FLgD_tudor"/>
    <property type="match status" value="1"/>
</dbReference>
<dbReference type="Pfam" id="PF13860">
    <property type="entry name" value="FlgD_ig"/>
    <property type="match status" value="1"/>
</dbReference>
<dbReference type="InterPro" id="IPR025965">
    <property type="entry name" value="FlgD/Vpr_Ig-like"/>
</dbReference>
<reference evidence="9 10" key="1">
    <citation type="submission" date="2022-01" db="EMBL/GenBank/DDBJ databases">
        <title>Whole genome-based taxonomy of the Shewanellaceae.</title>
        <authorList>
            <person name="Martin-Rodriguez A.J."/>
        </authorList>
    </citation>
    <scope>NUCLEOTIDE SEQUENCE [LARGE SCALE GENOMIC DNA]</scope>
    <source>
        <strain evidence="9 10">DSM 21332</strain>
    </source>
</reference>
<feature type="domain" description="FlgD/Vpr Ig-like" evidence="7">
    <location>
        <begin position="109"/>
        <end position="175"/>
    </location>
</feature>
<dbReference type="Gene3D" id="2.60.40.4070">
    <property type="match status" value="1"/>
</dbReference>
<dbReference type="RefSeq" id="WP_249249665.1">
    <property type="nucleotide sequence ID" value="NZ_JAKIKT010000006.1"/>
</dbReference>
<evidence type="ECO:0000256" key="5">
    <source>
        <dbReference type="RuleBase" id="RU362076"/>
    </source>
</evidence>
<keyword evidence="10" id="KW-1185">Reference proteome</keyword>
<dbReference type="InterPro" id="IPR025963">
    <property type="entry name" value="FLgD_Tudor"/>
</dbReference>
<evidence type="ECO:0000256" key="1">
    <source>
        <dbReference type="ARBA" id="ARBA00010577"/>
    </source>
</evidence>
<dbReference type="Pfam" id="PF03963">
    <property type="entry name" value="FlgD"/>
    <property type="match status" value="1"/>
</dbReference>
<keyword evidence="9" id="KW-0282">Flagellum</keyword>
<comment type="similarity">
    <text evidence="1 5">Belongs to the FlgD family.</text>
</comment>
<dbReference type="InterPro" id="IPR005648">
    <property type="entry name" value="FlgD"/>
</dbReference>
<evidence type="ECO:0000256" key="4">
    <source>
        <dbReference type="ARBA" id="ARBA00024746"/>
    </source>
</evidence>
<name>A0ABT0N9D1_9GAMM</name>
<dbReference type="Gene3D" id="2.30.30.910">
    <property type="match status" value="1"/>
</dbReference>
<keyword evidence="3 5" id="KW-1005">Bacterial flagellum biogenesis</keyword>
<accession>A0ABT0N9D1</accession>
<gene>
    <name evidence="9" type="ORF">L2725_14905</name>
</gene>
<sequence length="221" mass="23901">MSVQLQADAASNPQGSNTVTPNANDAASLKNEFMTLMIAQIQNQDPTNPMDANEYVSQLATFSQVESLEHMRQNQTTQMMMMENLGIVQSASLIGKEAMVPATEFELDSEAVDGKIYLEHAVESLDIELVNEQGETVSTITLGSQEKGDIPFTIDPEALGLPKGEYELKVAAKEGEKSIEAKSFLSAPITKIHFISAQGMMMAEMDHGLGTVSVLDISEVS</sequence>
<evidence type="ECO:0000313" key="9">
    <source>
        <dbReference type="EMBL" id="MCL2915048.1"/>
    </source>
</evidence>
<feature type="domain" description="FlgD Tudor-like" evidence="8">
    <location>
        <begin position="89"/>
        <end position="217"/>
    </location>
</feature>